<dbReference type="InterPro" id="IPR036249">
    <property type="entry name" value="Thioredoxin-like_sf"/>
</dbReference>
<feature type="active site" description="Nucleophile" evidence="2">
    <location>
        <position position="15"/>
    </location>
</feature>
<evidence type="ECO:0000313" key="4">
    <source>
        <dbReference type="EMBL" id="QJR15222.1"/>
    </source>
</evidence>
<dbReference type="InterPro" id="IPR014440">
    <property type="entry name" value="HCCAis_GSTk"/>
</dbReference>
<evidence type="ECO:0000256" key="2">
    <source>
        <dbReference type="PIRSR" id="PIRSR006386-1"/>
    </source>
</evidence>
<comment type="catalytic activity">
    <reaction evidence="1">
        <text>2-hydroxychromene-2-carboxylate = (3E)-4-(2-hydroxyphenyl)-2-oxobut-3-enoate</text>
        <dbReference type="Rhea" id="RHEA:27401"/>
        <dbReference type="ChEBI" id="CHEBI:59350"/>
        <dbReference type="ChEBI" id="CHEBI:59353"/>
        <dbReference type="EC" id="5.99.1.4"/>
    </reaction>
</comment>
<dbReference type="PIRSF" id="PIRSF006386">
    <property type="entry name" value="HCCAis_GSTk"/>
    <property type="match status" value="1"/>
</dbReference>
<proteinExistence type="inferred from homology"/>
<dbReference type="GO" id="GO:1901170">
    <property type="term" value="P:naphthalene catabolic process"/>
    <property type="evidence" value="ECO:0007669"/>
    <property type="project" value="InterPro"/>
</dbReference>
<sequence length="202" mass="22174">MAQGTAIDYYFDFSSPYGYVASHLVDGLAQRTGRAITWRPMLIGAVMKVTGQPLMASIPLKGDYSIMDFSRTARFHGVPYKAPSTFPVSSIAGVRAFYWLQDKHPALAVPFAKALYAAYFAEDRDISLAETVIEIAAKCGVDPAALSAALADPAVKDRTKQIVDASLALRVFGSPYFIVDGEPFWGVDRIPMLEEWVRRGGW</sequence>
<protein>
    <recommendedName>
        <fullName evidence="1">2-hydroxychromene-2-carboxylate isomerase</fullName>
        <ecNumber evidence="1">5.99.1.4</ecNumber>
    </recommendedName>
</protein>
<reference evidence="4 5" key="1">
    <citation type="submission" date="2020-04" db="EMBL/GenBank/DDBJ databases">
        <title>Usitatibacter rugosus gen. nov., sp. nov. and Usitatibacter palustris sp. nov., novel members of Usitatibacteraceae fam. nov. within the order Nitrosomonadales isolated from soil.</title>
        <authorList>
            <person name="Huber K.J."/>
            <person name="Neumann-Schaal M."/>
            <person name="Geppert A."/>
            <person name="Luckner M."/>
            <person name="Wanner G."/>
            <person name="Overmann J."/>
        </authorList>
    </citation>
    <scope>NUCLEOTIDE SEQUENCE [LARGE SCALE GENOMIC DNA]</scope>
    <source>
        <strain evidence="4 5">Swamp67</strain>
    </source>
</reference>
<dbReference type="EC" id="5.99.1.4" evidence="1"/>
<name>A0A6M4H765_9PROT</name>
<keyword evidence="1 4" id="KW-0413">Isomerase</keyword>
<dbReference type="SUPFAM" id="SSF52833">
    <property type="entry name" value="Thioredoxin-like"/>
    <property type="match status" value="1"/>
</dbReference>
<evidence type="ECO:0000313" key="5">
    <source>
        <dbReference type="Proteomes" id="UP000503096"/>
    </source>
</evidence>
<dbReference type="KEGG" id="upl:DSM104440_02039"/>
<dbReference type="Proteomes" id="UP000503096">
    <property type="component" value="Chromosome"/>
</dbReference>
<evidence type="ECO:0000259" key="3">
    <source>
        <dbReference type="Pfam" id="PF01323"/>
    </source>
</evidence>
<accession>A0A6M4H765</accession>
<feature type="domain" description="DSBA-like thioredoxin" evidence="3">
    <location>
        <begin position="7"/>
        <end position="195"/>
    </location>
</feature>
<dbReference type="GO" id="GO:0018845">
    <property type="term" value="F:2-hydroxychromene-2-carboxylate isomerase activity"/>
    <property type="evidence" value="ECO:0007669"/>
    <property type="project" value="UniProtKB-UniRule"/>
</dbReference>
<keyword evidence="5" id="KW-1185">Reference proteome</keyword>
<dbReference type="RefSeq" id="WP_171162321.1">
    <property type="nucleotide sequence ID" value="NZ_CP053073.1"/>
</dbReference>
<dbReference type="InterPro" id="IPR051924">
    <property type="entry name" value="GST_Kappa/NadH"/>
</dbReference>
<dbReference type="GO" id="GO:0004602">
    <property type="term" value="F:glutathione peroxidase activity"/>
    <property type="evidence" value="ECO:0007669"/>
    <property type="project" value="TreeGrafter"/>
</dbReference>
<dbReference type="GO" id="GO:0004364">
    <property type="term" value="F:glutathione transferase activity"/>
    <property type="evidence" value="ECO:0007669"/>
    <property type="project" value="TreeGrafter"/>
</dbReference>
<comment type="similarity">
    <text evidence="1">Belongs to the GST superfamily. NadH family.</text>
</comment>
<evidence type="ECO:0000256" key="1">
    <source>
        <dbReference type="PIRNR" id="PIRNR006386"/>
    </source>
</evidence>
<dbReference type="PANTHER" id="PTHR42943:SF2">
    <property type="entry name" value="GLUTATHIONE S-TRANSFERASE KAPPA 1"/>
    <property type="match status" value="1"/>
</dbReference>
<dbReference type="Pfam" id="PF01323">
    <property type="entry name" value="DSBA"/>
    <property type="match status" value="1"/>
</dbReference>
<dbReference type="InterPro" id="IPR044087">
    <property type="entry name" value="NahD-like"/>
</dbReference>
<organism evidence="4 5">
    <name type="scientific">Usitatibacter palustris</name>
    <dbReference type="NCBI Taxonomy" id="2732487"/>
    <lineage>
        <taxon>Bacteria</taxon>
        <taxon>Pseudomonadati</taxon>
        <taxon>Pseudomonadota</taxon>
        <taxon>Betaproteobacteria</taxon>
        <taxon>Nitrosomonadales</taxon>
        <taxon>Usitatibacteraceae</taxon>
        <taxon>Usitatibacter</taxon>
    </lineage>
</organism>
<dbReference type="AlphaFoldDB" id="A0A6M4H765"/>
<dbReference type="GO" id="GO:0006749">
    <property type="term" value="P:glutathione metabolic process"/>
    <property type="evidence" value="ECO:0007669"/>
    <property type="project" value="TreeGrafter"/>
</dbReference>
<dbReference type="PANTHER" id="PTHR42943">
    <property type="entry name" value="GLUTATHIONE S-TRANSFERASE KAPPA"/>
    <property type="match status" value="1"/>
</dbReference>
<dbReference type="CDD" id="cd03022">
    <property type="entry name" value="DsbA_HCCA_Iso"/>
    <property type="match status" value="1"/>
</dbReference>
<dbReference type="EMBL" id="CP053073">
    <property type="protein sequence ID" value="QJR15222.1"/>
    <property type="molecule type" value="Genomic_DNA"/>
</dbReference>
<dbReference type="InterPro" id="IPR001853">
    <property type="entry name" value="DSBA-like_thioredoxin_dom"/>
</dbReference>
<gene>
    <name evidence="4" type="primary">nahD</name>
    <name evidence="4" type="ORF">DSM104440_02039</name>
</gene>
<dbReference type="InParanoid" id="A0A6M4H765"/>
<dbReference type="Gene3D" id="3.40.30.10">
    <property type="entry name" value="Glutaredoxin"/>
    <property type="match status" value="1"/>
</dbReference>